<dbReference type="eggNOG" id="KOG3017">
    <property type="taxonomic scope" value="Eukaryota"/>
</dbReference>
<evidence type="ECO:0000313" key="8">
    <source>
        <dbReference type="EMBL" id="CCF55792.1"/>
    </source>
</evidence>
<keyword evidence="5" id="KW-0445">Lipid transport</keyword>
<keyword evidence="3" id="KW-0964">Secreted</keyword>
<keyword evidence="5" id="KW-0813">Transport</keyword>
<dbReference type="InParanoid" id="H2AN42"/>
<dbReference type="PANTHER" id="PTHR10334">
    <property type="entry name" value="CYSTEINE-RICH SECRETORY PROTEIN-RELATED"/>
    <property type="match status" value="1"/>
</dbReference>
<gene>
    <name evidence="8" type="primary">KAFR0A03570</name>
    <name evidence="8" type="ORF">KAFR_0A03570</name>
</gene>
<comment type="subcellular location">
    <subcellularLocation>
        <location evidence="1">Secreted</location>
    </subcellularLocation>
</comment>
<organism evidence="8 9">
    <name type="scientific">Kazachstania africana (strain ATCC 22294 / BCRC 22015 / CBS 2517 / CECT 1963 / NBRC 1671 / NRRL Y-8276)</name>
    <name type="common">Yeast</name>
    <name type="synonym">Kluyveromyces africanus</name>
    <dbReference type="NCBI Taxonomy" id="1071382"/>
    <lineage>
        <taxon>Eukaryota</taxon>
        <taxon>Fungi</taxon>
        <taxon>Dikarya</taxon>
        <taxon>Ascomycota</taxon>
        <taxon>Saccharomycotina</taxon>
        <taxon>Saccharomycetes</taxon>
        <taxon>Saccharomycetales</taxon>
        <taxon>Saccharomycetaceae</taxon>
        <taxon>Kazachstania</taxon>
    </lineage>
</organism>
<feature type="signal peptide" evidence="6">
    <location>
        <begin position="1"/>
        <end position="19"/>
    </location>
</feature>
<proteinExistence type="inferred from homology"/>
<dbReference type="InterPro" id="IPR018244">
    <property type="entry name" value="Allrgn_V5/Tpx1_CS"/>
</dbReference>
<keyword evidence="4 6" id="KW-0732">Signal</keyword>
<sequence length="249" mass="26123">MKFSSPSVLFACIISVAIAAPAVITVTEQVSELAVTVEAIVLVENDQTVTSYTTLGQEASPTTSIAMTASDEVHDITTVSSSSSVAAIDSETNVATTTTSSGSATATSSDYATALLVEHNNKRALHQNTSALTWDDTLASYAQSLADAYDCSGTLTEDDSSYGENLALGYGITGAVDAWYDEISEYDFSSPGYSSSTGHFTQVVWKSTTSVGCGIKYCDTTWGEYVVCSYNPAGNVIGEFSENVMPLTS</sequence>
<evidence type="ECO:0000259" key="7">
    <source>
        <dbReference type="SMART" id="SM00198"/>
    </source>
</evidence>
<dbReference type="GO" id="GO:0015908">
    <property type="term" value="P:fatty acid transport"/>
    <property type="evidence" value="ECO:0007669"/>
    <property type="project" value="UniProtKB-ARBA"/>
</dbReference>
<dbReference type="SMART" id="SM00198">
    <property type="entry name" value="SCP"/>
    <property type="match status" value="1"/>
</dbReference>
<dbReference type="PROSITE" id="PS01009">
    <property type="entry name" value="CRISP_1"/>
    <property type="match status" value="1"/>
</dbReference>
<dbReference type="KEGG" id="kaf:KAFR_0A03570"/>
<evidence type="ECO:0000313" key="9">
    <source>
        <dbReference type="Proteomes" id="UP000005220"/>
    </source>
</evidence>
<evidence type="ECO:0000256" key="2">
    <source>
        <dbReference type="ARBA" id="ARBA00009923"/>
    </source>
</evidence>
<evidence type="ECO:0000256" key="6">
    <source>
        <dbReference type="SAM" id="SignalP"/>
    </source>
</evidence>
<dbReference type="Gene3D" id="3.40.33.10">
    <property type="entry name" value="CAP"/>
    <property type="match status" value="1"/>
</dbReference>
<dbReference type="InterPro" id="IPR035940">
    <property type="entry name" value="CAP_sf"/>
</dbReference>
<name>H2AN42_KAZAF</name>
<evidence type="ECO:0000256" key="4">
    <source>
        <dbReference type="ARBA" id="ARBA00022729"/>
    </source>
</evidence>
<dbReference type="Pfam" id="PF00188">
    <property type="entry name" value="CAP"/>
    <property type="match status" value="1"/>
</dbReference>
<feature type="domain" description="SCP" evidence="7">
    <location>
        <begin position="110"/>
        <end position="238"/>
    </location>
</feature>
<dbReference type="InterPro" id="IPR001283">
    <property type="entry name" value="CRISP-related"/>
</dbReference>
<dbReference type="AlphaFoldDB" id="H2AN42"/>
<reference evidence="8 9" key="1">
    <citation type="journal article" date="2011" name="Proc. Natl. Acad. Sci. U.S.A.">
        <title>Evolutionary erosion of yeast sex chromosomes by mating-type switching accidents.</title>
        <authorList>
            <person name="Gordon J.L."/>
            <person name="Armisen D."/>
            <person name="Proux-Wera E."/>
            <person name="Oheigeartaigh S.S."/>
            <person name="Byrne K.P."/>
            <person name="Wolfe K.H."/>
        </authorList>
    </citation>
    <scope>NUCLEOTIDE SEQUENCE [LARGE SCALE GENOMIC DNA]</scope>
    <source>
        <strain evidence="9">ATCC 22294 / BCRC 22015 / CBS 2517 / CECT 1963 / NBRC 1671 / NRRL Y-8276</strain>
    </source>
</reference>
<keyword evidence="9" id="KW-1185">Reference proteome</keyword>
<dbReference type="GO" id="GO:0015918">
    <property type="term" value="P:sterol transport"/>
    <property type="evidence" value="ECO:0007669"/>
    <property type="project" value="UniProtKB-ARBA"/>
</dbReference>
<protein>
    <recommendedName>
        <fullName evidence="7">SCP domain-containing protein</fullName>
    </recommendedName>
</protein>
<dbReference type="GeneID" id="13882449"/>
<dbReference type="OrthoDB" id="337038at2759"/>
<dbReference type="PRINTS" id="PR00837">
    <property type="entry name" value="V5TPXLIKE"/>
</dbReference>
<dbReference type="HOGENOM" id="CLU_035730_3_0_1"/>
<dbReference type="CDD" id="cd05384">
    <property type="entry name" value="CAP_PRY1-like"/>
    <property type="match status" value="1"/>
</dbReference>
<dbReference type="PROSITE" id="PS01010">
    <property type="entry name" value="CRISP_2"/>
    <property type="match status" value="1"/>
</dbReference>
<accession>H2AN42</accession>
<evidence type="ECO:0000256" key="1">
    <source>
        <dbReference type="ARBA" id="ARBA00004613"/>
    </source>
</evidence>
<dbReference type="GO" id="GO:0005576">
    <property type="term" value="C:extracellular region"/>
    <property type="evidence" value="ECO:0007669"/>
    <property type="project" value="UniProtKB-SubCell"/>
</dbReference>
<dbReference type="InterPro" id="IPR014044">
    <property type="entry name" value="CAP_dom"/>
</dbReference>
<dbReference type="EMBL" id="HE650821">
    <property type="protein sequence ID" value="CCF55792.1"/>
    <property type="molecule type" value="Genomic_DNA"/>
</dbReference>
<dbReference type="Proteomes" id="UP000005220">
    <property type="component" value="Chromosome 1"/>
</dbReference>
<evidence type="ECO:0000256" key="5">
    <source>
        <dbReference type="ARBA" id="ARBA00023055"/>
    </source>
</evidence>
<comment type="similarity">
    <text evidence="2">Belongs to the CRISP family.</text>
</comment>
<dbReference type="FunFam" id="3.40.33.10:FF:000012">
    <property type="entry name" value="Secreted protein PRY1"/>
    <property type="match status" value="1"/>
</dbReference>
<dbReference type="RefSeq" id="XP_003954927.1">
    <property type="nucleotide sequence ID" value="XM_003954878.1"/>
</dbReference>
<evidence type="ECO:0000256" key="3">
    <source>
        <dbReference type="ARBA" id="ARBA00022525"/>
    </source>
</evidence>
<dbReference type="SUPFAM" id="SSF55797">
    <property type="entry name" value="PR-1-like"/>
    <property type="match status" value="1"/>
</dbReference>
<feature type="chain" id="PRO_5003559769" description="SCP domain-containing protein" evidence="6">
    <location>
        <begin position="20"/>
        <end position="249"/>
    </location>
</feature>